<dbReference type="HOGENOM" id="CLU_2218121_0_0_4"/>
<name>B2TCR9_PARPJ</name>
<reference evidence="1 2" key="1">
    <citation type="journal article" date="2011" name="J. Bacteriol.">
        <title>Complete genome sequence of the plant growth-promoting endophyte Burkholderia phytofirmans strain PsJN.</title>
        <authorList>
            <person name="Weilharter A."/>
            <person name="Mitter B."/>
            <person name="Shin M.V."/>
            <person name="Chain P.S."/>
            <person name="Nowak J."/>
            <person name="Sessitsch A."/>
        </authorList>
    </citation>
    <scope>NUCLEOTIDE SEQUENCE [LARGE SCALE GENOMIC DNA]</scope>
    <source>
        <strain evidence="2">DSM 17436 / LMG 22146 / PsJN</strain>
    </source>
</reference>
<dbReference type="RefSeq" id="WP_012427004.1">
    <property type="nucleotide sequence ID" value="NC_010676.1"/>
</dbReference>
<dbReference type="eggNOG" id="COG0300">
    <property type="taxonomic scope" value="Bacteria"/>
</dbReference>
<dbReference type="Proteomes" id="UP000001739">
    <property type="component" value="Chromosome 2"/>
</dbReference>
<sequence length="106" mass="11127" precursor="true">MEISNRRGLTTGGSSGIGLALAQAKETPMMQSSRAGAELGFVREPAIAVADAICSGLEQKAFEVIRGGETRTQMIALNPSNPAALDRRFAGMKAVLEKAVRDHSAL</sequence>
<evidence type="ECO:0000313" key="2">
    <source>
        <dbReference type="Proteomes" id="UP000001739"/>
    </source>
</evidence>
<dbReference type="EMBL" id="CP001053">
    <property type="protein sequence ID" value="ACD19493.1"/>
    <property type="molecule type" value="Genomic_DNA"/>
</dbReference>
<dbReference type="STRING" id="398527.Bphyt_5132"/>
<dbReference type="AlphaFoldDB" id="B2TCR9"/>
<protein>
    <submittedName>
        <fullName evidence="1">Uncharacterized protein</fullName>
    </submittedName>
</protein>
<gene>
    <name evidence="1" type="ordered locus">Bphyt_5132</name>
</gene>
<dbReference type="KEGG" id="bpy:Bphyt_5132"/>
<proteinExistence type="predicted"/>
<organism evidence="1 2">
    <name type="scientific">Paraburkholderia phytofirmans (strain DSM 17436 / LMG 22146 / PsJN)</name>
    <name type="common">Burkholderia phytofirmans</name>
    <dbReference type="NCBI Taxonomy" id="398527"/>
    <lineage>
        <taxon>Bacteria</taxon>
        <taxon>Pseudomonadati</taxon>
        <taxon>Pseudomonadota</taxon>
        <taxon>Betaproteobacteria</taxon>
        <taxon>Burkholderiales</taxon>
        <taxon>Burkholderiaceae</taxon>
        <taxon>Paraburkholderia</taxon>
    </lineage>
</organism>
<accession>B2TCR9</accession>
<evidence type="ECO:0000313" key="1">
    <source>
        <dbReference type="EMBL" id="ACD19493.1"/>
    </source>
</evidence>